<organism evidence="3 4">
    <name type="scientific">Mycolicibacterium diernhoferi</name>
    <dbReference type="NCBI Taxonomy" id="1801"/>
    <lineage>
        <taxon>Bacteria</taxon>
        <taxon>Bacillati</taxon>
        <taxon>Actinomycetota</taxon>
        <taxon>Actinomycetes</taxon>
        <taxon>Mycobacteriales</taxon>
        <taxon>Mycobacteriaceae</taxon>
        <taxon>Mycolicibacterium</taxon>
    </lineage>
</organism>
<feature type="region of interest" description="Disordered" evidence="1">
    <location>
        <begin position="273"/>
        <end position="335"/>
    </location>
</feature>
<evidence type="ECO:0000313" key="4">
    <source>
        <dbReference type="Proteomes" id="UP000220340"/>
    </source>
</evidence>
<dbReference type="OrthoDB" id="4775237at2"/>
<feature type="region of interest" description="Disordered" evidence="1">
    <location>
        <begin position="544"/>
        <end position="579"/>
    </location>
</feature>
<dbReference type="SMART" id="SM00507">
    <property type="entry name" value="HNHc"/>
    <property type="match status" value="1"/>
</dbReference>
<evidence type="ECO:0000256" key="1">
    <source>
        <dbReference type="SAM" id="MobiDB-lite"/>
    </source>
</evidence>
<keyword evidence="3" id="KW-0540">Nuclease</keyword>
<keyword evidence="4" id="KW-1185">Reference proteome</keyword>
<dbReference type="AlphaFoldDB" id="A0A2A7NM15"/>
<dbReference type="Pfam" id="PF02720">
    <property type="entry name" value="DUF222"/>
    <property type="match status" value="1"/>
</dbReference>
<reference evidence="3 4" key="1">
    <citation type="submission" date="2017-10" db="EMBL/GenBank/DDBJ databases">
        <title>The new phylogeny of genus Mycobacterium.</title>
        <authorList>
            <person name="Tortoli E."/>
            <person name="Trovato A."/>
            <person name="Cirillo D.M."/>
        </authorList>
    </citation>
    <scope>NUCLEOTIDE SEQUENCE [LARGE SCALE GENOMIC DNA]</scope>
    <source>
        <strain evidence="3 4">IP141170001</strain>
    </source>
</reference>
<dbReference type="InterPro" id="IPR003870">
    <property type="entry name" value="DUF222"/>
</dbReference>
<evidence type="ECO:0000259" key="2">
    <source>
        <dbReference type="SMART" id="SM00507"/>
    </source>
</evidence>
<feature type="compositionally biased region" description="Pro residues" evidence="1">
    <location>
        <begin position="281"/>
        <end position="308"/>
    </location>
</feature>
<dbReference type="RefSeq" id="WP_083603700.1">
    <property type="nucleotide sequence ID" value="NZ_BAAATC010000009.1"/>
</dbReference>
<accession>A0A2A7NM15</accession>
<sequence length="579" mass="61616">MFDRVGLAGMSDEQLISALTDATRSEAMAAADRLALVAEVTARQCDDEDDVIAHQVVDGWAFAKAQVSAACNLSPHAASTQMRIGVALRDRLPRTAALFGSGAVSARVIGEITWRTHLVTDEDALALIDAAIAAEATEYGALSEAALIRAVDLWVEKFDPIAVIRSKAAAKDLYVEFDDRDDPNGVCSFWGRLRATDKQALQQRLNDLADTVCANDPRTVRERRADALGALGIVGPSLQRLTCRCGDPGCAGSGKDPRSMAVNIYMLADQVPGADARPAPQTGPGPTPTGEPGPEGPEPEPEPAPGPDGPERPAAQTPTPAESDPTPAVDPAAHVPFNSRPVATFAGAGVGVMLDGTVIPAAMLADLIATGAKVRPLREVADLPTERQYRPSTALTAFVRMCSQTCSFPGCSKPAHRCDLDHLIPWPAGATHPGNLRPLCREHHLVKTFRSGPNGWTVKARPDGATEWTSPTGHTYVSTPGAAILFPHWNIHTTVPPPRHISLIHDDHSSAKMPTRQRTRAQDRAHRINAEHTRNATELALASAAKDHNQDRITNGATAPPDIFDSQTTNAADPDPPPF</sequence>
<dbReference type="Gene3D" id="1.10.30.50">
    <property type="match status" value="1"/>
</dbReference>
<dbReference type="GO" id="GO:0004519">
    <property type="term" value="F:endonuclease activity"/>
    <property type="evidence" value="ECO:0007669"/>
    <property type="project" value="UniProtKB-KW"/>
</dbReference>
<name>A0A2A7NM15_9MYCO</name>
<dbReference type="CDD" id="cd00085">
    <property type="entry name" value="HNHc"/>
    <property type="match status" value="1"/>
</dbReference>
<dbReference type="EMBL" id="PDCR01000057">
    <property type="protein sequence ID" value="PEG51310.1"/>
    <property type="molecule type" value="Genomic_DNA"/>
</dbReference>
<gene>
    <name evidence="3" type="ORF">CRI78_27325</name>
</gene>
<evidence type="ECO:0000313" key="3">
    <source>
        <dbReference type="EMBL" id="PEG51310.1"/>
    </source>
</evidence>
<dbReference type="Proteomes" id="UP000220340">
    <property type="component" value="Unassembled WGS sequence"/>
</dbReference>
<keyword evidence="3" id="KW-0378">Hydrolase</keyword>
<feature type="domain" description="HNH nuclease" evidence="2">
    <location>
        <begin position="396"/>
        <end position="445"/>
    </location>
</feature>
<keyword evidence="3" id="KW-0255">Endonuclease</keyword>
<proteinExistence type="predicted"/>
<protein>
    <submittedName>
        <fullName evidence="3">HNH endonuclease</fullName>
    </submittedName>
</protein>
<dbReference type="InterPro" id="IPR003615">
    <property type="entry name" value="HNH_nuc"/>
</dbReference>
<comment type="caution">
    <text evidence="3">The sequence shown here is derived from an EMBL/GenBank/DDBJ whole genome shotgun (WGS) entry which is preliminary data.</text>
</comment>